<proteinExistence type="predicted"/>
<dbReference type="AlphaFoldDB" id="A0A0K6I0C0"/>
<dbReference type="PANTHER" id="PTHR34846">
    <property type="entry name" value="4-CARBOXYMUCONOLACTONE DECARBOXYLASE FAMILY PROTEIN (AFU_ORTHOLOGUE AFUA_6G11590)"/>
    <property type="match status" value="1"/>
</dbReference>
<dbReference type="EMBL" id="CYHF01000004">
    <property type="protein sequence ID" value="CUA96518.1"/>
    <property type="molecule type" value="Genomic_DNA"/>
</dbReference>
<gene>
    <name evidence="2" type="ORF">Ga0061069_104166</name>
</gene>
<dbReference type="Proteomes" id="UP000183649">
    <property type="component" value="Unassembled WGS sequence"/>
</dbReference>
<accession>A0A0K6I0C0</accession>
<dbReference type="STRING" id="339866.GCA_001418255_01399"/>
<dbReference type="InterPro" id="IPR029032">
    <property type="entry name" value="AhpD-like"/>
</dbReference>
<organism evidence="2 3">
    <name type="scientific">Thiomonas bhubaneswarensis</name>
    <dbReference type="NCBI Taxonomy" id="339866"/>
    <lineage>
        <taxon>Bacteria</taxon>
        <taxon>Pseudomonadati</taxon>
        <taxon>Pseudomonadota</taxon>
        <taxon>Betaproteobacteria</taxon>
        <taxon>Burkholderiales</taxon>
        <taxon>Thiomonas</taxon>
    </lineage>
</organism>
<protein>
    <submittedName>
        <fullName evidence="2">Alkylhydroperoxidase AhpD family core domain</fullName>
    </submittedName>
</protein>
<dbReference type="OrthoDB" id="9801997at2"/>
<keyword evidence="2" id="KW-0575">Peroxidase</keyword>
<evidence type="ECO:0000259" key="1">
    <source>
        <dbReference type="Pfam" id="PF02627"/>
    </source>
</evidence>
<evidence type="ECO:0000313" key="2">
    <source>
        <dbReference type="EMBL" id="CUA96518.1"/>
    </source>
</evidence>
<dbReference type="PANTHER" id="PTHR34846:SF7">
    <property type="entry name" value="BLL7811 PROTEIN"/>
    <property type="match status" value="1"/>
</dbReference>
<dbReference type="InterPro" id="IPR003779">
    <property type="entry name" value="CMD-like"/>
</dbReference>
<dbReference type="Pfam" id="PF02627">
    <property type="entry name" value="CMD"/>
    <property type="match status" value="1"/>
</dbReference>
<evidence type="ECO:0000313" key="3">
    <source>
        <dbReference type="Proteomes" id="UP000183649"/>
    </source>
</evidence>
<sequence length="165" mass="18064">MTNSPRLDYASYERLAPETVVAMRALGRAVAESGLDQPLTELIKIRVSQINGCAFCLQYHLNQARKLTTPVAKLDLVATWGEADIFSARERAALAWAEALTRMSMAPIDDADFTDLLEHFVMEEVAHLTAAVANINAWNRIAGGLQFAPPIPAAHLLQGEQAHAR</sequence>
<feature type="domain" description="Carboxymuconolactone decarboxylase-like" evidence="1">
    <location>
        <begin position="20"/>
        <end position="99"/>
    </location>
</feature>
<dbReference type="GO" id="GO:0051920">
    <property type="term" value="F:peroxiredoxin activity"/>
    <property type="evidence" value="ECO:0007669"/>
    <property type="project" value="InterPro"/>
</dbReference>
<dbReference type="RefSeq" id="WP_055450313.1">
    <property type="nucleotide sequence ID" value="NZ_CYHF01000004.1"/>
</dbReference>
<dbReference type="Gene3D" id="1.20.1290.10">
    <property type="entry name" value="AhpD-like"/>
    <property type="match status" value="1"/>
</dbReference>
<dbReference type="SUPFAM" id="SSF69118">
    <property type="entry name" value="AhpD-like"/>
    <property type="match status" value="1"/>
</dbReference>
<name>A0A0K6I0C0_9BURK</name>
<keyword evidence="3" id="KW-1185">Reference proteome</keyword>
<reference evidence="3" key="1">
    <citation type="submission" date="2015-08" db="EMBL/GenBank/DDBJ databases">
        <authorList>
            <person name="Varghese N."/>
        </authorList>
    </citation>
    <scope>NUCLEOTIDE SEQUENCE [LARGE SCALE GENOMIC DNA]</scope>
    <source>
        <strain evidence="3">DSM 18181</strain>
    </source>
</reference>
<dbReference type="NCBIfam" id="TIGR00778">
    <property type="entry name" value="ahpD_dom"/>
    <property type="match status" value="1"/>
</dbReference>
<keyword evidence="2" id="KW-0560">Oxidoreductase</keyword>
<dbReference type="InterPro" id="IPR004675">
    <property type="entry name" value="AhpD_core"/>
</dbReference>